<accession>A0A4U6XPJ1</accession>
<dbReference type="OrthoDB" id="5337308at2759"/>
<feature type="signal peptide" evidence="1">
    <location>
        <begin position="1"/>
        <end position="31"/>
    </location>
</feature>
<dbReference type="Proteomes" id="UP000310108">
    <property type="component" value="Unassembled WGS sequence"/>
</dbReference>
<gene>
    <name evidence="2" type="ORF">CTA1_11525</name>
</gene>
<dbReference type="AlphaFoldDB" id="A0A4U6XPJ1"/>
<feature type="chain" id="PRO_5020486211" evidence="1">
    <location>
        <begin position="32"/>
        <end position="347"/>
    </location>
</feature>
<comment type="caution">
    <text evidence="2">The sequence shown here is derived from an EMBL/GenBank/DDBJ whole genome shotgun (WGS) entry which is preliminary data.</text>
</comment>
<name>A0A4U6XPJ1_9PEZI</name>
<protein>
    <submittedName>
        <fullName evidence="2">Uncharacterized protein</fullName>
    </submittedName>
</protein>
<proteinExistence type="predicted"/>
<sequence>MANANHRFASWSVQSLFLWLLLPALLINGSATSLKLPRQNEYSWPTFDPGYRGCVAKGQYFNQLFLMNDFQATNFNGHAPVASQFQHPNALKRYGWSRYIYWASSLKNTGDSKPLFRKLTRPALWGLNLDISKVPGYGNDLDRAFNDTEHPVNRLEEGVYHYRHDRMFGQFKTKTPTWSSYSNVLVPTSGAIIFDDNVSPEERNKQWKIGKIPKLNALSDIAFLQWMDACQAKDVDPASLKLVFVSQVVHEATYRIVASAIRTTQHNWLHGYEKKRVFSMDTRQGQAILGTSTGSAIAWLLIQHKKELGLKKITEVAVWGSRSGFKMPSATQQVRGQMNLRFVIEDA</sequence>
<keyword evidence="3" id="KW-1185">Reference proteome</keyword>
<evidence type="ECO:0000313" key="2">
    <source>
        <dbReference type="EMBL" id="TKW57720.1"/>
    </source>
</evidence>
<dbReference type="STRING" id="1306861.A0A4U6XPJ1"/>
<keyword evidence="1" id="KW-0732">Signal</keyword>
<evidence type="ECO:0000313" key="3">
    <source>
        <dbReference type="Proteomes" id="UP000310108"/>
    </source>
</evidence>
<reference evidence="2 3" key="1">
    <citation type="journal article" date="2019" name="PLoS ONE">
        <title>Comparative genome analysis indicates high evolutionary potential of pathogenicity genes in Colletotrichum tanaceti.</title>
        <authorList>
            <person name="Lelwala R.V."/>
            <person name="Korhonen P.K."/>
            <person name="Young N.D."/>
            <person name="Scott J.B."/>
            <person name="Ades P.A."/>
            <person name="Gasser R.B."/>
            <person name="Taylor P.W.J."/>
        </authorList>
    </citation>
    <scope>NUCLEOTIDE SEQUENCE [LARGE SCALE GENOMIC DNA]</scope>
    <source>
        <strain evidence="2">BRIP57314</strain>
    </source>
</reference>
<evidence type="ECO:0000256" key="1">
    <source>
        <dbReference type="SAM" id="SignalP"/>
    </source>
</evidence>
<organism evidence="2 3">
    <name type="scientific">Colletotrichum tanaceti</name>
    <dbReference type="NCBI Taxonomy" id="1306861"/>
    <lineage>
        <taxon>Eukaryota</taxon>
        <taxon>Fungi</taxon>
        <taxon>Dikarya</taxon>
        <taxon>Ascomycota</taxon>
        <taxon>Pezizomycotina</taxon>
        <taxon>Sordariomycetes</taxon>
        <taxon>Hypocreomycetidae</taxon>
        <taxon>Glomerellales</taxon>
        <taxon>Glomerellaceae</taxon>
        <taxon>Colletotrichum</taxon>
        <taxon>Colletotrichum destructivum species complex</taxon>
    </lineage>
</organism>
<dbReference type="EMBL" id="PJEX01000037">
    <property type="protein sequence ID" value="TKW57720.1"/>
    <property type="molecule type" value="Genomic_DNA"/>
</dbReference>